<keyword evidence="3" id="KW-1185">Reference proteome</keyword>
<feature type="transmembrane region" description="Helical" evidence="2">
    <location>
        <begin position="111"/>
        <end position="130"/>
    </location>
</feature>
<accession>A0A915E5R8</accession>
<dbReference type="AlphaFoldDB" id="A0A915E5R8"/>
<reference evidence="4" key="1">
    <citation type="submission" date="2022-11" db="UniProtKB">
        <authorList>
            <consortium name="WormBaseParasite"/>
        </authorList>
    </citation>
    <scope>IDENTIFICATION</scope>
</reference>
<feature type="transmembrane region" description="Helical" evidence="2">
    <location>
        <begin position="80"/>
        <end position="99"/>
    </location>
</feature>
<evidence type="ECO:0000256" key="2">
    <source>
        <dbReference type="SAM" id="Phobius"/>
    </source>
</evidence>
<protein>
    <submittedName>
        <fullName evidence="4">Uncharacterized protein</fullName>
    </submittedName>
</protein>
<dbReference type="WBParaSite" id="jg286">
    <property type="protein sequence ID" value="jg286"/>
    <property type="gene ID" value="jg286"/>
</dbReference>
<keyword evidence="2" id="KW-1133">Transmembrane helix</keyword>
<feature type="region of interest" description="Disordered" evidence="1">
    <location>
        <begin position="1"/>
        <end position="37"/>
    </location>
</feature>
<proteinExistence type="predicted"/>
<organism evidence="3 4">
    <name type="scientific">Ditylenchus dipsaci</name>
    <dbReference type="NCBI Taxonomy" id="166011"/>
    <lineage>
        <taxon>Eukaryota</taxon>
        <taxon>Metazoa</taxon>
        <taxon>Ecdysozoa</taxon>
        <taxon>Nematoda</taxon>
        <taxon>Chromadorea</taxon>
        <taxon>Rhabditida</taxon>
        <taxon>Tylenchina</taxon>
        <taxon>Tylenchomorpha</taxon>
        <taxon>Sphaerularioidea</taxon>
        <taxon>Anguinidae</taxon>
        <taxon>Anguininae</taxon>
        <taxon>Ditylenchus</taxon>
    </lineage>
</organism>
<evidence type="ECO:0000313" key="4">
    <source>
        <dbReference type="WBParaSite" id="jg286"/>
    </source>
</evidence>
<feature type="compositionally biased region" description="Basic and acidic residues" evidence="1">
    <location>
        <begin position="7"/>
        <end position="17"/>
    </location>
</feature>
<dbReference type="Proteomes" id="UP000887574">
    <property type="component" value="Unplaced"/>
</dbReference>
<name>A0A915E5R8_9BILA</name>
<keyword evidence="2" id="KW-0472">Membrane</keyword>
<keyword evidence="2" id="KW-0812">Transmembrane</keyword>
<sequence>MIGALSSEKKLSSEKRHSVNPKVSSVSATCEPHTAPPASAIAASPNAAKMSLAGRLSHQLTPPRLDVGKRQNVFSPFGQLFLCIIGTLLSISVSVWLAFFSTDLRWRRAVFATAAAICSVMFMLLAFATYRRNSRHPPHT</sequence>
<evidence type="ECO:0000256" key="1">
    <source>
        <dbReference type="SAM" id="MobiDB-lite"/>
    </source>
</evidence>
<evidence type="ECO:0000313" key="3">
    <source>
        <dbReference type="Proteomes" id="UP000887574"/>
    </source>
</evidence>